<name>A0A2G9ZLY7_9BACT</name>
<comment type="caution">
    <text evidence="1">The sequence shown here is derived from an EMBL/GenBank/DDBJ whole genome shotgun (WGS) entry which is preliminary data.</text>
</comment>
<evidence type="ECO:0000313" key="2">
    <source>
        <dbReference type="Proteomes" id="UP000230729"/>
    </source>
</evidence>
<organism evidence="1 2">
    <name type="scientific">Candidatus Falkowbacteria bacterium CG23_combo_of_CG06-09_8_20_14_all_49_15</name>
    <dbReference type="NCBI Taxonomy" id="1974572"/>
    <lineage>
        <taxon>Bacteria</taxon>
        <taxon>Candidatus Falkowiibacteriota</taxon>
    </lineage>
</organism>
<protein>
    <submittedName>
        <fullName evidence="1">Uncharacterized protein</fullName>
    </submittedName>
</protein>
<sequence>MHQFARGTDLVLNIAPEGCMVANMAQMAAEPARETAGGGRRSGRIQGIFSLEGEIDEEKLALAALKILGPEKYYRAD</sequence>
<dbReference type="Proteomes" id="UP000230729">
    <property type="component" value="Unassembled WGS sequence"/>
</dbReference>
<accession>A0A2G9ZLY7</accession>
<dbReference type="AlphaFoldDB" id="A0A2G9ZLY7"/>
<dbReference type="EMBL" id="PCSD01000005">
    <property type="protein sequence ID" value="PIP34177.1"/>
    <property type="molecule type" value="Genomic_DNA"/>
</dbReference>
<reference evidence="1 2" key="1">
    <citation type="submission" date="2017-09" db="EMBL/GenBank/DDBJ databases">
        <title>Depth-based differentiation of microbial function through sediment-hosted aquifers and enrichment of novel symbionts in the deep terrestrial subsurface.</title>
        <authorList>
            <person name="Probst A.J."/>
            <person name="Ladd B."/>
            <person name="Jarett J.K."/>
            <person name="Geller-Mcgrath D.E."/>
            <person name="Sieber C.M."/>
            <person name="Emerson J.B."/>
            <person name="Anantharaman K."/>
            <person name="Thomas B.C."/>
            <person name="Malmstrom R."/>
            <person name="Stieglmeier M."/>
            <person name="Klingl A."/>
            <person name="Woyke T."/>
            <person name="Ryan C.M."/>
            <person name="Banfield J.F."/>
        </authorList>
    </citation>
    <scope>NUCLEOTIDE SEQUENCE [LARGE SCALE GENOMIC DNA]</scope>
    <source>
        <strain evidence="1">CG23_combo_of_CG06-09_8_20_14_all_49_15</strain>
    </source>
</reference>
<evidence type="ECO:0000313" key="1">
    <source>
        <dbReference type="EMBL" id="PIP34177.1"/>
    </source>
</evidence>
<proteinExistence type="predicted"/>
<gene>
    <name evidence="1" type="ORF">COX22_00410</name>
</gene>